<accession>A0AAU9K564</accession>
<gene>
    <name evidence="3" type="ORF">BSTOLATCC_MIC57873</name>
</gene>
<keyword evidence="4" id="KW-1185">Reference proteome</keyword>
<evidence type="ECO:0000256" key="2">
    <source>
        <dbReference type="SAM" id="MobiDB-lite"/>
    </source>
</evidence>
<dbReference type="AlphaFoldDB" id="A0AAU9K564"/>
<protein>
    <submittedName>
        <fullName evidence="3">Uncharacterized protein</fullName>
    </submittedName>
</protein>
<dbReference type="Proteomes" id="UP001162131">
    <property type="component" value="Unassembled WGS sequence"/>
</dbReference>
<evidence type="ECO:0000313" key="4">
    <source>
        <dbReference type="Proteomes" id="UP001162131"/>
    </source>
</evidence>
<name>A0AAU9K564_9CILI</name>
<evidence type="ECO:0000313" key="3">
    <source>
        <dbReference type="EMBL" id="CAG9333053.1"/>
    </source>
</evidence>
<keyword evidence="1" id="KW-0175">Coiled coil</keyword>
<feature type="region of interest" description="Disordered" evidence="2">
    <location>
        <begin position="256"/>
        <end position="282"/>
    </location>
</feature>
<feature type="region of interest" description="Disordered" evidence="2">
    <location>
        <begin position="171"/>
        <end position="191"/>
    </location>
</feature>
<dbReference type="EMBL" id="CAJZBQ010000056">
    <property type="protein sequence ID" value="CAG9333053.1"/>
    <property type="molecule type" value="Genomic_DNA"/>
</dbReference>
<feature type="coiled-coil region" evidence="1">
    <location>
        <begin position="15"/>
        <end position="62"/>
    </location>
</feature>
<sequence>MFSDSDSFTYSPSILKQLEQQNAILEEENKQLRATSYLKGELEKTRTELIRMTSLKEQFEEKYNEMAVKCMYLEIEDSMIYDENEQITLLNKKIEMLMHANEDLRKEAKKSKEEALKYQMENVRLLEDLERYRKEAYKLKENKGQKEKAVKGNDKPSVPEMQHVIVSEERVEPCEYPNKSPSPRIEPKKSKQAVTVRKSAPVQITTQPTFNFALSSPKFCATPTVSALSPRQKASPIRTATNQHAKSQYLPSFLRSKRIIRKDKKPTPRNSNGSTQFEMPVD</sequence>
<organism evidence="3 4">
    <name type="scientific">Blepharisma stoltei</name>
    <dbReference type="NCBI Taxonomy" id="1481888"/>
    <lineage>
        <taxon>Eukaryota</taxon>
        <taxon>Sar</taxon>
        <taxon>Alveolata</taxon>
        <taxon>Ciliophora</taxon>
        <taxon>Postciliodesmatophora</taxon>
        <taxon>Heterotrichea</taxon>
        <taxon>Heterotrichida</taxon>
        <taxon>Blepharismidae</taxon>
        <taxon>Blepharisma</taxon>
    </lineage>
</organism>
<feature type="coiled-coil region" evidence="1">
    <location>
        <begin position="87"/>
        <end position="149"/>
    </location>
</feature>
<comment type="caution">
    <text evidence="3">The sequence shown here is derived from an EMBL/GenBank/DDBJ whole genome shotgun (WGS) entry which is preliminary data.</text>
</comment>
<feature type="compositionally biased region" description="Polar residues" evidence="2">
    <location>
        <begin position="268"/>
        <end position="282"/>
    </location>
</feature>
<reference evidence="3" key="1">
    <citation type="submission" date="2021-09" db="EMBL/GenBank/DDBJ databases">
        <authorList>
            <consortium name="AG Swart"/>
            <person name="Singh M."/>
            <person name="Singh A."/>
            <person name="Seah K."/>
            <person name="Emmerich C."/>
        </authorList>
    </citation>
    <scope>NUCLEOTIDE SEQUENCE</scope>
    <source>
        <strain evidence="3">ATCC30299</strain>
    </source>
</reference>
<proteinExistence type="predicted"/>
<evidence type="ECO:0000256" key="1">
    <source>
        <dbReference type="SAM" id="Coils"/>
    </source>
</evidence>